<protein>
    <submittedName>
        <fullName evidence="4">Response regulator</fullName>
    </submittedName>
</protein>
<dbReference type="PANTHER" id="PTHR44591:SF3">
    <property type="entry name" value="RESPONSE REGULATORY DOMAIN-CONTAINING PROTEIN"/>
    <property type="match status" value="1"/>
</dbReference>
<evidence type="ECO:0000256" key="2">
    <source>
        <dbReference type="PROSITE-ProRule" id="PRU00169"/>
    </source>
</evidence>
<gene>
    <name evidence="4" type="ORF">ACFOW6_02570</name>
</gene>
<evidence type="ECO:0000313" key="4">
    <source>
        <dbReference type="EMBL" id="MFC4350422.1"/>
    </source>
</evidence>
<evidence type="ECO:0000313" key="5">
    <source>
        <dbReference type="Proteomes" id="UP001595799"/>
    </source>
</evidence>
<keyword evidence="1 2" id="KW-0597">Phosphoprotein</keyword>
<organism evidence="4 5">
    <name type="scientific">Fodinicurvata halophila</name>
    <dbReference type="NCBI Taxonomy" id="1419723"/>
    <lineage>
        <taxon>Bacteria</taxon>
        <taxon>Pseudomonadati</taxon>
        <taxon>Pseudomonadota</taxon>
        <taxon>Alphaproteobacteria</taxon>
        <taxon>Rhodospirillales</taxon>
        <taxon>Rhodovibrionaceae</taxon>
        <taxon>Fodinicurvata</taxon>
    </lineage>
</organism>
<dbReference type="PROSITE" id="PS50110">
    <property type="entry name" value="RESPONSE_REGULATORY"/>
    <property type="match status" value="1"/>
</dbReference>
<accession>A0ABV8UGK8</accession>
<evidence type="ECO:0000259" key="3">
    <source>
        <dbReference type="PROSITE" id="PS50110"/>
    </source>
</evidence>
<dbReference type="Pfam" id="PF00072">
    <property type="entry name" value="Response_reg"/>
    <property type="match status" value="1"/>
</dbReference>
<dbReference type="Proteomes" id="UP001595799">
    <property type="component" value="Unassembled WGS sequence"/>
</dbReference>
<proteinExistence type="predicted"/>
<reference evidence="5" key="1">
    <citation type="journal article" date="2019" name="Int. J. Syst. Evol. Microbiol.">
        <title>The Global Catalogue of Microorganisms (GCM) 10K type strain sequencing project: providing services to taxonomists for standard genome sequencing and annotation.</title>
        <authorList>
            <consortium name="The Broad Institute Genomics Platform"/>
            <consortium name="The Broad Institute Genome Sequencing Center for Infectious Disease"/>
            <person name="Wu L."/>
            <person name="Ma J."/>
        </authorList>
    </citation>
    <scope>NUCLEOTIDE SEQUENCE [LARGE SCALE GENOMIC DNA]</scope>
    <source>
        <strain evidence="5">CECT 8472</strain>
    </source>
</reference>
<dbReference type="SUPFAM" id="SSF52172">
    <property type="entry name" value="CheY-like"/>
    <property type="match status" value="1"/>
</dbReference>
<dbReference type="InterPro" id="IPR001789">
    <property type="entry name" value="Sig_transdc_resp-reg_receiver"/>
</dbReference>
<name>A0ABV8UGK8_9PROT</name>
<dbReference type="SMART" id="SM00448">
    <property type="entry name" value="REC"/>
    <property type="match status" value="1"/>
</dbReference>
<sequence length="127" mass="13917">MARKSTVLIAEDENTIAESLSFLMQKQGFEVGVAKDGDAAIAMAIRDVPDILLLDIMMPGCDGFEVVRTLRGDARTRGIPIIMLTARIREVDRRKGIELGVDDFVTKPFSTTDVVARVKSLLAQRPA</sequence>
<feature type="domain" description="Response regulatory" evidence="3">
    <location>
        <begin position="6"/>
        <end position="122"/>
    </location>
</feature>
<dbReference type="PANTHER" id="PTHR44591">
    <property type="entry name" value="STRESS RESPONSE REGULATOR PROTEIN 1"/>
    <property type="match status" value="1"/>
</dbReference>
<dbReference type="Gene3D" id="3.40.50.2300">
    <property type="match status" value="1"/>
</dbReference>
<dbReference type="RefSeq" id="WP_382420758.1">
    <property type="nucleotide sequence ID" value="NZ_JBHSCW010000001.1"/>
</dbReference>
<dbReference type="InterPro" id="IPR050595">
    <property type="entry name" value="Bact_response_regulator"/>
</dbReference>
<feature type="modified residue" description="4-aspartylphosphate" evidence="2">
    <location>
        <position position="55"/>
    </location>
</feature>
<evidence type="ECO:0000256" key="1">
    <source>
        <dbReference type="ARBA" id="ARBA00022553"/>
    </source>
</evidence>
<keyword evidence="5" id="KW-1185">Reference proteome</keyword>
<comment type="caution">
    <text evidence="4">The sequence shown here is derived from an EMBL/GenBank/DDBJ whole genome shotgun (WGS) entry which is preliminary data.</text>
</comment>
<dbReference type="InterPro" id="IPR011006">
    <property type="entry name" value="CheY-like_superfamily"/>
</dbReference>
<dbReference type="EMBL" id="JBHSCW010000001">
    <property type="protein sequence ID" value="MFC4350422.1"/>
    <property type="molecule type" value="Genomic_DNA"/>
</dbReference>